<dbReference type="OrthoDB" id="2194542at2"/>
<gene>
    <name evidence="3" type="ORF">D7M11_35920</name>
</gene>
<organism evidence="3 4">
    <name type="scientific">Paenibacillus ginsengarvi</name>
    <dbReference type="NCBI Taxonomy" id="400777"/>
    <lineage>
        <taxon>Bacteria</taxon>
        <taxon>Bacillati</taxon>
        <taxon>Bacillota</taxon>
        <taxon>Bacilli</taxon>
        <taxon>Bacillales</taxon>
        <taxon>Paenibacillaceae</taxon>
        <taxon>Paenibacillus</taxon>
    </lineage>
</organism>
<dbReference type="Proteomes" id="UP000282311">
    <property type="component" value="Unassembled WGS sequence"/>
</dbReference>
<comment type="caution">
    <text evidence="3">The sequence shown here is derived from an EMBL/GenBank/DDBJ whole genome shotgun (WGS) entry which is preliminary data.</text>
</comment>
<dbReference type="PANTHER" id="PTHR40032">
    <property type="entry name" value="EXPORTED PROTEIN-RELATED"/>
    <property type="match status" value="1"/>
</dbReference>
<feature type="signal peptide" evidence="1">
    <location>
        <begin position="1"/>
        <end position="24"/>
    </location>
</feature>
<dbReference type="AlphaFoldDB" id="A0A3B0ALX4"/>
<dbReference type="PANTHER" id="PTHR40032:SF1">
    <property type="entry name" value="EXPORTED PROTEIN"/>
    <property type="match status" value="1"/>
</dbReference>
<dbReference type="InterPro" id="IPR024301">
    <property type="entry name" value="Amidase_6"/>
</dbReference>
<evidence type="ECO:0000259" key="2">
    <source>
        <dbReference type="Pfam" id="PF12671"/>
    </source>
</evidence>
<dbReference type="Gene3D" id="3.90.1720.10">
    <property type="entry name" value="endopeptidase domain like (from Nostoc punctiforme)"/>
    <property type="match status" value="1"/>
</dbReference>
<dbReference type="Pfam" id="PF12671">
    <property type="entry name" value="Amidase_6"/>
    <property type="match status" value="1"/>
</dbReference>
<keyword evidence="4" id="KW-1185">Reference proteome</keyword>
<evidence type="ECO:0000256" key="1">
    <source>
        <dbReference type="SAM" id="SignalP"/>
    </source>
</evidence>
<name>A0A3B0ALX4_9BACL</name>
<protein>
    <recommendedName>
        <fullName evidence="2">Putative amidase domain-containing protein</fullName>
    </recommendedName>
</protein>
<reference evidence="3 4" key="1">
    <citation type="journal article" date="2007" name="Int. J. Syst. Evol. Microbiol.">
        <title>Paenibacillus ginsengarvi sp. nov., isolated from soil from ginseng cultivation.</title>
        <authorList>
            <person name="Yoon M.H."/>
            <person name="Ten L.N."/>
            <person name="Im W.T."/>
        </authorList>
    </citation>
    <scope>NUCLEOTIDE SEQUENCE [LARGE SCALE GENOMIC DNA]</scope>
    <source>
        <strain evidence="3 4">KCTC 13059</strain>
    </source>
</reference>
<evidence type="ECO:0000313" key="3">
    <source>
        <dbReference type="EMBL" id="RKN60357.1"/>
    </source>
</evidence>
<accession>A0A3B0ALX4</accession>
<dbReference type="EMBL" id="RBAH01000059">
    <property type="protein sequence ID" value="RKN60357.1"/>
    <property type="molecule type" value="Genomic_DNA"/>
</dbReference>
<evidence type="ECO:0000313" key="4">
    <source>
        <dbReference type="Proteomes" id="UP000282311"/>
    </source>
</evidence>
<proteinExistence type="predicted"/>
<feature type="chain" id="PRO_5017291412" description="Putative amidase domain-containing protein" evidence="1">
    <location>
        <begin position="25"/>
        <end position="374"/>
    </location>
</feature>
<feature type="domain" description="Putative amidase" evidence="2">
    <location>
        <begin position="199"/>
        <end position="366"/>
    </location>
</feature>
<keyword evidence="1" id="KW-0732">Signal</keyword>
<sequence>MNRKRLNWIMIFLSVLLCPIHIFAAGSEDESPDIQAFLVQLFNERTQFLIDQKPEYIDKFYEMKDKLGRYAYEQELLRSKYINTWAEKRGIAFSAAESSIRIHRIKKEGNLAKVSLNQSLQLSYVYKNNKVNPQSFGIGTRHGLTLKKINGEWLVLREWYTDPLTENPKWIPEFKGFPNPTFLKSETDSVQNGDKINQRYNRQKAVEYANKYAGAAWGAGNDHRYNKKYLDYTYKGGDCTNFASQVIGDKSEGGGLRMRSGWHYSSEGSQSWVRTDSFKNFVLHSGYGKLVAKDYFSDVIKPTEKYPNGAIASLKPGDLIAYEMNGDVDHFSILVGFDDHGYPLVNSHTADRYRVPFDLGWDKNTKYLLIHIND</sequence>